<comment type="caution">
    <text evidence="2">The sequence shown here is derived from an EMBL/GenBank/DDBJ whole genome shotgun (WGS) entry which is preliminary data.</text>
</comment>
<dbReference type="EMBL" id="JBHSDK010000028">
    <property type="protein sequence ID" value="MFC4337023.1"/>
    <property type="molecule type" value="Genomic_DNA"/>
</dbReference>
<feature type="domain" description="DUF4097" evidence="1">
    <location>
        <begin position="20"/>
        <end position="218"/>
    </location>
</feature>
<name>A0ABV8U306_9ACTN</name>
<evidence type="ECO:0000313" key="3">
    <source>
        <dbReference type="Proteomes" id="UP001595823"/>
    </source>
</evidence>
<reference evidence="3" key="1">
    <citation type="journal article" date="2019" name="Int. J. Syst. Evol. Microbiol.">
        <title>The Global Catalogue of Microorganisms (GCM) 10K type strain sequencing project: providing services to taxonomists for standard genome sequencing and annotation.</title>
        <authorList>
            <consortium name="The Broad Institute Genomics Platform"/>
            <consortium name="The Broad Institute Genome Sequencing Center for Infectious Disease"/>
            <person name="Wu L."/>
            <person name="Ma J."/>
        </authorList>
    </citation>
    <scope>NUCLEOTIDE SEQUENCE [LARGE SCALE GENOMIC DNA]</scope>
    <source>
        <strain evidence="3">IBRC-M 10908</strain>
    </source>
</reference>
<dbReference type="InterPro" id="IPR025164">
    <property type="entry name" value="Toastrack_DUF4097"/>
</dbReference>
<organism evidence="2 3">
    <name type="scientific">Salininema proteolyticum</name>
    <dbReference type="NCBI Taxonomy" id="1607685"/>
    <lineage>
        <taxon>Bacteria</taxon>
        <taxon>Bacillati</taxon>
        <taxon>Actinomycetota</taxon>
        <taxon>Actinomycetes</taxon>
        <taxon>Glycomycetales</taxon>
        <taxon>Glycomycetaceae</taxon>
        <taxon>Salininema</taxon>
    </lineage>
</organism>
<gene>
    <name evidence="2" type="ORF">ACFPET_17610</name>
</gene>
<dbReference type="Pfam" id="PF13349">
    <property type="entry name" value="DUF4097"/>
    <property type="match status" value="1"/>
</dbReference>
<dbReference type="Proteomes" id="UP001595823">
    <property type="component" value="Unassembled WGS sequence"/>
</dbReference>
<proteinExistence type="predicted"/>
<evidence type="ECO:0000313" key="2">
    <source>
        <dbReference type="EMBL" id="MFC4337023.1"/>
    </source>
</evidence>
<keyword evidence="3" id="KW-1185">Reference proteome</keyword>
<protein>
    <submittedName>
        <fullName evidence="2">DUF4097 family beta strand repeat-containing protein</fullName>
    </submittedName>
</protein>
<accession>A0ABV8U306</accession>
<dbReference type="RefSeq" id="WP_380623552.1">
    <property type="nucleotide sequence ID" value="NZ_JBHSDK010000028.1"/>
</dbReference>
<evidence type="ECO:0000259" key="1">
    <source>
        <dbReference type="Pfam" id="PF13349"/>
    </source>
</evidence>
<sequence>MQTFYTPAPISATVDIVLGDVHFIAGDRDETVVEVHPVDPSRELDVEAAEKVDVDFSGGVLTVEHPKLRTMFAKKFGAVRVRVELPTGSDVRAGTAQGELLSQGRVGACRLKTAIGDIRVGRASTAGLRTSGGRVVLDHATDRTDVTGNGDVRIRRVDGDAAVKSLGGDIAVGEIGTGTVDLNAVVGAVEVGVPEGTAVRLDAKSSTGRVRNGLETVGAPEPADRTVSVRARCNGGDITVHRSARHTEQHGTPVRNRV</sequence>